<organism evidence="3">
    <name type="scientific">Mesocestoides corti</name>
    <name type="common">Flatworm</name>
    <dbReference type="NCBI Taxonomy" id="53468"/>
    <lineage>
        <taxon>Eukaryota</taxon>
        <taxon>Metazoa</taxon>
        <taxon>Spiralia</taxon>
        <taxon>Lophotrochozoa</taxon>
        <taxon>Platyhelminthes</taxon>
        <taxon>Cestoda</taxon>
        <taxon>Eucestoda</taxon>
        <taxon>Cyclophyllidea</taxon>
        <taxon>Mesocestoididae</taxon>
        <taxon>Mesocestoides</taxon>
    </lineage>
</organism>
<dbReference type="AlphaFoldDB" id="A0A5K3G7P3"/>
<dbReference type="WBParaSite" id="MCU_014596-RA">
    <property type="protein sequence ID" value="MCU_014596-RA"/>
    <property type="gene ID" value="MCU_014596"/>
</dbReference>
<keyword evidence="2" id="KW-1133">Transmembrane helix</keyword>
<keyword evidence="2" id="KW-0472">Membrane</keyword>
<sequence>HTYLPTYLPTYTRHSSKHATAATPLTTTTSRTTTSPTTSTTTYTRIKDLEKENKCNTNTNSNNLTRWLSNGPCVSSLSCCDDGAWLHVLTNTTINNVVVLLLGVSGVVHSLRALRRHRVLRQFTRLDLSARHG</sequence>
<evidence type="ECO:0000313" key="3">
    <source>
        <dbReference type="WBParaSite" id="MCU_014596-RA"/>
    </source>
</evidence>
<protein>
    <submittedName>
        <fullName evidence="3">GP46-like surface antigen</fullName>
    </submittedName>
</protein>
<proteinExistence type="predicted"/>
<keyword evidence="2" id="KW-0812">Transmembrane</keyword>
<feature type="region of interest" description="Disordered" evidence="1">
    <location>
        <begin position="18"/>
        <end position="39"/>
    </location>
</feature>
<evidence type="ECO:0000256" key="1">
    <source>
        <dbReference type="SAM" id="MobiDB-lite"/>
    </source>
</evidence>
<reference evidence="3" key="1">
    <citation type="submission" date="2019-11" db="UniProtKB">
        <authorList>
            <consortium name="WormBaseParasite"/>
        </authorList>
    </citation>
    <scope>IDENTIFICATION</scope>
</reference>
<name>A0A5K3G7P3_MESCO</name>
<evidence type="ECO:0000256" key="2">
    <source>
        <dbReference type="SAM" id="Phobius"/>
    </source>
</evidence>
<feature type="transmembrane region" description="Helical" evidence="2">
    <location>
        <begin position="94"/>
        <end position="114"/>
    </location>
</feature>
<feature type="compositionally biased region" description="Low complexity" evidence="1">
    <location>
        <begin position="19"/>
        <end position="39"/>
    </location>
</feature>
<accession>A0A5K3G7P3</accession>